<name>A0A2W2FYI2_9ACTN</name>
<feature type="domain" description="PBP" evidence="3">
    <location>
        <begin position="96"/>
        <end position="334"/>
    </location>
</feature>
<keyword evidence="1 2" id="KW-0732">Signal</keyword>
<organism evidence="4 5">
    <name type="scientific">Spongiactinospora gelatinilytica</name>
    <dbReference type="NCBI Taxonomy" id="2666298"/>
    <lineage>
        <taxon>Bacteria</taxon>
        <taxon>Bacillati</taxon>
        <taxon>Actinomycetota</taxon>
        <taxon>Actinomycetes</taxon>
        <taxon>Streptosporangiales</taxon>
        <taxon>Streptosporangiaceae</taxon>
        <taxon>Spongiactinospora</taxon>
    </lineage>
</organism>
<evidence type="ECO:0000256" key="2">
    <source>
        <dbReference type="SAM" id="SignalP"/>
    </source>
</evidence>
<dbReference type="InterPro" id="IPR024370">
    <property type="entry name" value="PBP_domain"/>
</dbReference>
<feature type="chain" id="PRO_5015860624" description="PBP domain-containing protein" evidence="2">
    <location>
        <begin position="41"/>
        <end position="398"/>
    </location>
</feature>
<feature type="signal peptide" evidence="2">
    <location>
        <begin position="1"/>
        <end position="40"/>
    </location>
</feature>
<reference evidence="4 5" key="1">
    <citation type="submission" date="2018-01" db="EMBL/GenBank/DDBJ databases">
        <title>Draft genome sequence of Sphaerisporangium sp. 7K107.</title>
        <authorList>
            <person name="Sahin N."/>
            <person name="Saygin H."/>
            <person name="Ay H."/>
        </authorList>
    </citation>
    <scope>NUCLEOTIDE SEQUENCE [LARGE SCALE GENOMIC DNA]</scope>
    <source>
        <strain evidence="4 5">7K107</strain>
    </source>
</reference>
<dbReference type="Proteomes" id="UP000248544">
    <property type="component" value="Unassembled WGS sequence"/>
</dbReference>
<protein>
    <recommendedName>
        <fullName evidence="3">PBP domain-containing protein</fullName>
    </recommendedName>
</protein>
<evidence type="ECO:0000313" key="4">
    <source>
        <dbReference type="EMBL" id="PZG26947.1"/>
    </source>
</evidence>
<comment type="caution">
    <text evidence="4">The sequence shown here is derived from an EMBL/GenBank/DDBJ whole genome shotgun (WGS) entry which is preliminary data.</text>
</comment>
<accession>A0A2W2FYI2</accession>
<dbReference type="Pfam" id="PF12849">
    <property type="entry name" value="PBP_like_2"/>
    <property type="match status" value="1"/>
</dbReference>
<dbReference type="SUPFAM" id="SSF53850">
    <property type="entry name" value="Periplasmic binding protein-like II"/>
    <property type="match status" value="1"/>
</dbReference>
<gene>
    <name evidence="4" type="ORF">C1I98_33640</name>
</gene>
<evidence type="ECO:0000313" key="5">
    <source>
        <dbReference type="Proteomes" id="UP000248544"/>
    </source>
</evidence>
<dbReference type="EMBL" id="POUA01000424">
    <property type="protein sequence ID" value="PZG26947.1"/>
    <property type="molecule type" value="Genomic_DNA"/>
</dbReference>
<dbReference type="InterPro" id="IPR050811">
    <property type="entry name" value="Phosphate_ABC_transporter"/>
</dbReference>
<dbReference type="PANTHER" id="PTHR30570:SF1">
    <property type="entry name" value="PHOSPHATE-BINDING PROTEIN PSTS"/>
    <property type="match status" value="1"/>
</dbReference>
<dbReference type="Gene3D" id="3.40.190.10">
    <property type="entry name" value="Periplasmic binding protein-like II"/>
    <property type="match status" value="2"/>
</dbReference>
<evidence type="ECO:0000256" key="1">
    <source>
        <dbReference type="ARBA" id="ARBA00022729"/>
    </source>
</evidence>
<dbReference type="AlphaFoldDB" id="A0A2W2FYI2"/>
<keyword evidence="5" id="KW-1185">Reference proteome</keyword>
<dbReference type="PANTHER" id="PTHR30570">
    <property type="entry name" value="PERIPLASMIC PHOSPHATE BINDING COMPONENT OF PHOSPHATE ABC TRANSPORTER"/>
    <property type="match status" value="1"/>
</dbReference>
<proteinExistence type="predicted"/>
<sequence length="398" mass="41860">MSAEMSNVGEERDGRPRLRRVVTLVAGVVLSLAVAAPAMAAPPSANGKMNEIIRGSGSDTTYEAIANLDEAFNASPGCTLRVPPAVPQIECDPHPQPAANQYENYDHETAVSLYPQGSSAGLRQLCEKGTAGVYPVDYARSSSGPGSAPSQCQNAADPLRYVAFAKDAIAIPRWNGGPSGSVTSLTHNQLREIFLDTAGDGCAENWSDFGGGSGQIIVHGLQTSSGTYATWQSFLGGNPNTCVAATGGQVLFENDCTPINNLAVADRQRSIWWLSFGKYQTGAAACGPAATDLISVNGVVPQASTIQDGSYQYSRSLYNVYHRTSVPAHAKDYIGENGWICKPNTQHTKPVGSAGLGIAHASANRNWGAHIDKIIADAGFVKVNASPLANKCTFTDLN</sequence>
<evidence type="ECO:0000259" key="3">
    <source>
        <dbReference type="Pfam" id="PF12849"/>
    </source>
</evidence>